<reference evidence="8" key="1">
    <citation type="submission" date="2022-11" db="UniProtKB">
        <authorList>
            <consortium name="WormBaseParasite"/>
        </authorList>
    </citation>
    <scope>IDENTIFICATION</scope>
</reference>
<feature type="region of interest" description="Disordered" evidence="6">
    <location>
        <begin position="230"/>
        <end position="251"/>
    </location>
</feature>
<organism evidence="7 8">
    <name type="scientific">Meloidogyne incognita</name>
    <name type="common">Southern root-knot nematode worm</name>
    <name type="synonym">Oxyuris incognita</name>
    <dbReference type="NCBI Taxonomy" id="6306"/>
    <lineage>
        <taxon>Eukaryota</taxon>
        <taxon>Metazoa</taxon>
        <taxon>Ecdysozoa</taxon>
        <taxon>Nematoda</taxon>
        <taxon>Chromadorea</taxon>
        <taxon>Rhabditida</taxon>
        <taxon>Tylenchina</taxon>
        <taxon>Tylenchomorpha</taxon>
        <taxon>Tylenchoidea</taxon>
        <taxon>Meloidogynidae</taxon>
        <taxon>Meloidogyninae</taxon>
        <taxon>Meloidogyne</taxon>
        <taxon>Meloidogyne incognita group</taxon>
    </lineage>
</organism>
<evidence type="ECO:0000256" key="3">
    <source>
        <dbReference type="ARBA" id="ARBA00022670"/>
    </source>
</evidence>
<keyword evidence="7" id="KW-1185">Reference proteome</keyword>
<dbReference type="GO" id="GO:0005829">
    <property type="term" value="C:cytosol"/>
    <property type="evidence" value="ECO:0007669"/>
    <property type="project" value="InterPro"/>
</dbReference>
<dbReference type="InterPro" id="IPR016125">
    <property type="entry name" value="Peptidase_C15-like"/>
</dbReference>
<comment type="similarity">
    <text evidence="1">Belongs to the peptidase C15 family.</text>
</comment>
<evidence type="ECO:0000256" key="5">
    <source>
        <dbReference type="ARBA" id="ARBA00022807"/>
    </source>
</evidence>
<dbReference type="PANTHER" id="PTHR23402">
    <property type="entry name" value="PROTEASE FAMILY C15 PYROGLUTAMYL-PEPTIDASE I-RELATED"/>
    <property type="match status" value="1"/>
</dbReference>
<feature type="compositionally biased region" description="Basic and acidic residues" evidence="6">
    <location>
        <begin position="463"/>
        <end position="473"/>
    </location>
</feature>
<evidence type="ECO:0000313" key="7">
    <source>
        <dbReference type="Proteomes" id="UP000887563"/>
    </source>
</evidence>
<protein>
    <submittedName>
        <fullName evidence="8">Pyroglutamyl-peptidase I</fullName>
    </submittedName>
</protein>
<evidence type="ECO:0000313" key="8">
    <source>
        <dbReference type="WBParaSite" id="Minc3s01624g25183"/>
    </source>
</evidence>
<dbReference type="Gene3D" id="3.40.630.20">
    <property type="entry name" value="Peptidase C15, pyroglutamyl peptidase I-like"/>
    <property type="match status" value="1"/>
</dbReference>
<proteinExistence type="inferred from homology"/>
<evidence type="ECO:0000256" key="2">
    <source>
        <dbReference type="ARBA" id="ARBA00022490"/>
    </source>
</evidence>
<dbReference type="SUPFAM" id="SSF53182">
    <property type="entry name" value="Pyrrolidone carboxyl peptidase (pyroglutamate aminopeptidase)"/>
    <property type="match status" value="1"/>
</dbReference>
<name>A0A914MK19_MELIC</name>
<accession>A0A914MK19</accession>
<dbReference type="AlphaFoldDB" id="A0A914MK19"/>
<keyword evidence="2" id="KW-0963">Cytoplasm</keyword>
<dbReference type="Proteomes" id="UP000887563">
    <property type="component" value="Unplaced"/>
</dbReference>
<dbReference type="GO" id="GO:0016920">
    <property type="term" value="F:pyroglutamyl-peptidase activity"/>
    <property type="evidence" value="ECO:0007669"/>
    <property type="project" value="InterPro"/>
</dbReference>
<keyword evidence="4" id="KW-0378">Hydrolase</keyword>
<keyword evidence="5" id="KW-0788">Thiol protease</keyword>
<evidence type="ECO:0000256" key="4">
    <source>
        <dbReference type="ARBA" id="ARBA00022801"/>
    </source>
</evidence>
<dbReference type="InterPro" id="IPR000816">
    <property type="entry name" value="Peptidase_C15"/>
</dbReference>
<dbReference type="WBParaSite" id="Minc3s01624g25183">
    <property type="protein sequence ID" value="Minc3s01624g25183"/>
    <property type="gene ID" value="Minc3s01624g25183"/>
</dbReference>
<feature type="compositionally biased region" description="Acidic residues" evidence="6">
    <location>
        <begin position="451"/>
        <end position="462"/>
    </location>
</feature>
<dbReference type="PANTHER" id="PTHR23402:SF1">
    <property type="entry name" value="PYROGLUTAMYL-PEPTIDASE I"/>
    <property type="match status" value="1"/>
</dbReference>
<keyword evidence="3" id="KW-0645">Protease</keyword>
<dbReference type="Pfam" id="PF01470">
    <property type="entry name" value="Peptidase_C15"/>
    <property type="match status" value="1"/>
</dbReference>
<dbReference type="PRINTS" id="PR00706">
    <property type="entry name" value="PYROGLUPTASE"/>
</dbReference>
<evidence type="ECO:0000256" key="1">
    <source>
        <dbReference type="ARBA" id="ARBA00006641"/>
    </source>
</evidence>
<sequence>MSKIWMKITVTGFGPFGDYSTNPSSVVVNGLKDDFNFEGIELITRIVDVDYVEAKKCSEWACSKGSDFVVHVGVQPTPGKLMIESKSFKDGYISPDINGSVPLMNCCKPGTEEDSELDTCICCDDVKQFVLDSLNLEELPIEIEVSNNPGRYLCAYIFYCSLFATRGRSLFVHIPPFDDECTAELLILVLKQILIAIYKLYLNQNVNVQRVCSAFSMIIFMGKRKHKHHHEDDEALGDSEASVAASSSTNRNDDFFVSPPLKWSKREISSIDGDNIGINGTSEHFPTKLNGHIQENEVKKAIWLVRKPKNMPIEQLNGLRFSRKPKYSTQEFSMENAGDETSTKFECRLARPTCAMLHATSEETSNQKPKMIPGNFIRGTAWIGENLSMEGCTSSTSAATTSSEMSFLTGIDEFQDPEINKIQFHSIRRKPRLNLKKLKERLKPHGVLQIDDNEEEQDEEMQEDIKPNIEMMRKKQKLK</sequence>
<evidence type="ECO:0000256" key="6">
    <source>
        <dbReference type="SAM" id="MobiDB-lite"/>
    </source>
</evidence>
<feature type="region of interest" description="Disordered" evidence="6">
    <location>
        <begin position="448"/>
        <end position="479"/>
    </location>
</feature>
<dbReference type="InterPro" id="IPR036440">
    <property type="entry name" value="Peptidase_C15-like_sf"/>
</dbReference>
<dbReference type="GO" id="GO:0006508">
    <property type="term" value="P:proteolysis"/>
    <property type="evidence" value="ECO:0007669"/>
    <property type="project" value="UniProtKB-KW"/>
</dbReference>